<evidence type="ECO:0000313" key="10">
    <source>
        <dbReference type="Proteomes" id="UP000436088"/>
    </source>
</evidence>
<feature type="compositionally biased region" description="Basic and acidic residues" evidence="7">
    <location>
        <begin position="80"/>
        <end position="98"/>
    </location>
</feature>
<dbReference type="InterPro" id="IPR003657">
    <property type="entry name" value="WRKY_dom"/>
</dbReference>
<dbReference type="Gene3D" id="2.20.25.80">
    <property type="entry name" value="WRKY domain"/>
    <property type="match status" value="1"/>
</dbReference>
<dbReference type="PANTHER" id="PTHR32096">
    <property type="entry name" value="WRKY TRANSCRIPTION FACTOR 30-RELATED-RELATED"/>
    <property type="match status" value="1"/>
</dbReference>
<dbReference type="GO" id="GO:0010150">
    <property type="term" value="P:leaf senescence"/>
    <property type="evidence" value="ECO:0007669"/>
    <property type="project" value="UniProtKB-ARBA"/>
</dbReference>
<accession>A0A6A2XXD2</accession>
<dbReference type="Pfam" id="PF03106">
    <property type="entry name" value="WRKY"/>
    <property type="match status" value="1"/>
</dbReference>
<sequence length="343" mass="38723">MEHIWNWEQGTLVNELIRGMESAEQLRLHLDTASSAESRDLLVQKILSSYDKALLILKFNGPLSMDQQQPQQSPLSIDGGSRRDDLDKGNQDTREVSQKRNMLPSSTGKVRITSGSLLEGTHDDGNSWRKYGQKDIMGAKYPRSYYRCTCRHTQDCWATKQVQRSKEDPTIFEVTYRGAHTCAQGNQAVPPPATPESQQHKLTNLNNNNNQLLQSQDILLSLRNCLRVNTEGLDNRQMAPFSFPSTPFELLKSENHSFSPSGILDNNILNNFSSPFMSPATPELNYFSAPQSSVSNFGGILNTHNFESDPIMDLDFTLDQVEFDPIFQFDTLDFSTNSFSQSK</sequence>
<proteinExistence type="inferred from homology"/>
<dbReference type="EMBL" id="VEPZ02001467">
    <property type="protein sequence ID" value="KAE8671585.1"/>
    <property type="molecule type" value="Genomic_DNA"/>
</dbReference>
<dbReference type="OrthoDB" id="1888929at2759"/>
<keyword evidence="3" id="KW-0238">DNA-binding</keyword>
<dbReference type="PANTHER" id="PTHR32096:SF36">
    <property type="entry name" value="WRKY TRANSCRIPTION FACTOR 41-RELATED"/>
    <property type="match status" value="1"/>
</dbReference>
<evidence type="ECO:0000256" key="1">
    <source>
        <dbReference type="ARBA" id="ARBA00004123"/>
    </source>
</evidence>
<evidence type="ECO:0000256" key="4">
    <source>
        <dbReference type="ARBA" id="ARBA00023163"/>
    </source>
</evidence>
<keyword evidence="5" id="KW-0539">Nucleus</keyword>
<dbReference type="FunFam" id="2.20.25.80:FF:000009">
    <property type="entry name" value="WRKY transcription factor 53"/>
    <property type="match status" value="1"/>
</dbReference>
<dbReference type="GO" id="GO:0003700">
    <property type="term" value="F:DNA-binding transcription factor activity"/>
    <property type="evidence" value="ECO:0007669"/>
    <property type="project" value="InterPro"/>
</dbReference>
<dbReference type="SUPFAM" id="SSF118290">
    <property type="entry name" value="WRKY DNA-binding domain"/>
    <property type="match status" value="1"/>
</dbReference>
<keyword evidence="10" id="KW-1185">Reference proteome</keyword>
<evidence type="ECO:0000256" key="5">
    <source>
        <dbReference type="ARBA" id="ARBA00023242"/>
    </source>
</evidence>
<evidence type="ECO:0000256" key="2">
    <source>
        <dbReference type="ARBA" id="ARBA00023015"/>
    </source>
</evidence>
<feature type="compositionally biased region" description="Polar residues" evidence="7">
    <location>
        <begin position="99"/>
        <end position="109"/>
    </location>
</feature>
<dbReference type="SMART" id="SM00774">
    <property type="entry name" value="WRKY"/>
    <property type="match status" value="1"/>
</dbReference>
<dbReference type="GO" id="GO:0009751">
    <property type="term" value="P:response to salicylic acid"/>
    <property type="evidence" value="ECO:0007669"/>
    <property type="project" value="UniProtKB-ARBA"/>
</dbReference>
<dbReference type="InterPro" id="IPR036576">
    <property type="entry name" value="WRKY_dom_sf"/>
</dbReference>
<evidence type="ECO:0000256" key="6">
    <source>
        <dbReference type="ARBA" id="ARBA00060850"/>
    </source>
</evidence>
<dbReference type="GO" id="GO:0010193">
    <property type="term" value="P:response to ozone"/>
    <property type="evidence" value="ECO:0007669"/>
    <property type="project" value="UniProtKB-ARBA"/>
</dbReference>
<name>A0A6A2XXD2_HIBSY</name>
<evidence type="ECO:0000259" key="8">
    <source>
        <dbReference type="PROSITE" id="PS50811"/>
    </source>
</evidence>
<feature type="compositionally biased region" description="Polar residues" evidence="7">
    <location>
        <begin position="65"/>
        <end position="75"/>
    </location>
</feature>
<reference evidence="9" key="1">
    <citation type="submission" date="2019-09" db="EMBL/GenBank/DDBJ databases">
        <title>Draft genome information of white flower Hibiscus syriacus.</title>
        <authorList>
            <person name="Kim Y.-M."/>
        </authorList>
    </citation>
    <scope>NUCLEOTIDE SEQUENCE [LARGE SCALE GENOMIC DNA]</scope>
    <source>
        <strain evidence="9">YM2019G1</strain>
    </source>
</reference>
<dbReference type="InterPro" id="IPR044810">
    <property type="entry name" value="WRKY_plant"/>
</dbReference>
<dbReference type="Proteomes" id="UP000436088">
    <property type="component" value="Unassembled WGS sequence"/>
</dbReference>
<feature type="region of interest" description="Disordered" evidence="7">
    <location>
        <begin position="65"/>
        <end position="109"/>
    </location>
</feature>
<evidence type="ECO:0000256" key="7">
    <source>
        <dbReference type="SAM" id="MobiDB-lite"/>
    </source>
</evidence>
<protein>
    <recommendedName>
        <fullName evidence="8">WRKY domain-containing protein</fullName>
    </recommendedName>
</protein>
<dbReference type="GO" id="GO:0005634">
    <property type="term" value="C:nucleus"/>
    <property type="evidence" value="ECO:0007669"/>
    <property type="project" value="UniProtKB-SubCell"/>
</dbReference>
<comment type="similarity">
    <text evidence="6">Belongs to the WRKY group III family.</text>
</comment>
<comment type="caution">
    <text evidence="9">The sequence shown here is derived from an EMBL/GenBank/DDBJ whole genome shotgun (WGS) entry which is preliminary data.</text>
</comment>
<dbReference type="GO" id="GO:0000976">
    <property type="term" value="F:transcription cis-regulatory region binding"/>
    <property type="evidence" value="ECO:0007669"/>
    <property type="project" value="TreeGrafter"/>
</dbReference>
<evidence type="ECO:0000313" key="9">
    <source>
        <dbReference type="EMBL" id="KAE8671585.1"/>
    </source>
</evidence>
<gene>
    <name evidence="9" type="ORF">F3Y22_tig00111942pilonHSYRG00087</name>
</gene>
<feature type="domain" description="WRKY" evidence="8">
    <location>
        <begin position="117"/>
        <end position="180"/>
    </location>
</feature>
<keyword evidence="2" id="KW-0805">Transcription regulation</keyword>
<dbReference type="PROSITE" id="PS50811">
    <property type="entry name" value="WRKY"/>
    <property type="match status" value="1"/>
</dbReference>
<dbReference type="GO" id="GO:0042542">
    <property type="term" value="P:response to hydrogen peroxide"/>
    <property type="evidence" value="ECO:0007669"/>
    <property type="project" value="UniProtKB-ARBA"/>
</dbReference>
<organism evidence="9 10">
    <name type="scientific">Hibiscus syriacus</name>
    <name type="common">Rose of Sharon</name>
    <dbReference type="NCBI Taxonomy" id="106335"/>
    <lineage>
        <taxon>Eukaryota</taxon>
        <taxon>Viridiplantae</taxon>
        <taxon>Streptophyta</taxon>
        <taxon>Embryophyta</taxon>
        <taxon>Tracheophyta</taxon>
        <taxon>Spermatophyta</taxon>
        <taxon>Magnoliopsida</taxon>
        <taxon>eudicotyledons</taxon>
        <taxon>Gunneridae</taxon>
        <taxon>Pentapetalae</taxon>
        <taxon>rosids</taxon>
        <taxon>malvids</taxon>
        <taxon>Malvales</taxon>
        <taxon>Malvaceae</taxon>
        <taxon>Malvoideae</taxon>
        <taxon>Hibiscus</taxon>
    </lineage>
</organism>
<dbReference type="AlphaFoldDB" id="A0A6A2XXD2"/>
<keyword evidence="4" id="KW-0804">Transcription</keyword>
<evidence type="ECO:0000256" key="3">
    <source>
        <dbReference type="ARBA" id="ARBA00023125"/>
    </source>
</evidence>
<comment type="subcellular location">
    <subcellularLocation>
        <location evidence="1">Nucleus</location>
    </subcellularLocation>
</comment>